<sequence>MKPNYLIRVAPLACMVMLNTAMGAEEHFEAKVYASSGEASLNYRIHLPGKMDNSKSYPLVLFFHGAGERGSDNLKQLVHGAKDILGYLKENDEPAIIVAPQCPAGEKWVNTPWGADSHIMPDKPSASMRLVVELLREVRKTYPVDASRIYVTGLSMGGYATWDIIQRMPETFAAAMPVCGGGDTALAETIRNIPIWVFHGGADTVVKAQRSRDMVAALERVGGKVRYTEYEGVGHNSWDRAYRDDEALSWLFGQTRSGQSGKAETN</sequence>
<proteinExistence type="predicted"/>
<reference evidence="4 5" key="1">
    <citation type="submission" date="2018-05" db="EMBL/GenBank/DDBJ databases">
        <title>Coraliomargarita sinensis sp. nov., isolated from a marine solar saltern.</title>
        <authorList>
            <person name="Zhou L.Y."/>
        </authorList>
    </citation>
    <scope>NUCLEOTIDE SEQUENCE [LARGE SCALE GENOMIC DNA]</scope>
    <source>
        <strain evidence="4 5">WN38</strain>
    </source>
</reference>
<dbReference type="Gene3D" id="3.40.50.1820">
    <property type="entry name" value="alpha/beta hydrolase"/>
    <property type="match status" value="1"/>
</dbReference>
<dbReference type="InParanoid" id="A0A317ZCX0"/>
<dbReference type="RefSeq" id="WP_110132110.1">
    <property type="nucleotide sequence ID" value="NZ_QHJQ01000013.1"/>
</dbReference>
<dbReference type="InterPro" id="IPR029058">
    <property type="entry name" value="AB_hydrolase_fold"/>
</dbReference>
<dbReference type="InterPro" id="IPR050955">
    <property type="entry name" value="Plant_Biomass_Hydrol_Est"/>
</dbReference>
<gene>
    <name evidence="4" type="ORF">DDZ13_14155</name>
</gene>
<dbReference type="EMBL" id="QHJQ01000013">
    <property type="protein sequence ID" value="PXA03055.1"/>
    <property type="molecule type" value="Genomic_DNA"/>
</dbReference>
<evidence type="ECO:0000256" key="1">
    <source>
        <dbReference type="ARBA" id="ARBA00022729"/>
    </source>
</evidence>
<dbReference type="PANTHER" id="PTHR43037:SF1">
    <property type="entry name" value="BLL1128 PROTEIN"/>
    <property type="match status" value="1"/>
</dbReference>
<comment type="caution">
    <text evidence="4">The sequence shown here is derived from an EMBL/GenBank/DDBJ whole genome shotgun (WGS) entry which is preliminary data.</text>
</comment>
<evidence type="ECO:0000313" key="5">
    <source>
        <dbReference type="Proteomes" id="UP000247099"/>
    </source>
</evidence>
<evidence type="ECO:0000259" key="3">
    <source>
        <dbReference type="Pfam" id="PF02230"/>
    </source>
</evidence>
<dbReference type="OrthoDB" id="9764953at2"/>
<dbReference type="Pfam" id="PF02230">
    <property type="entry name" value="Abhydrolase_2"/>
    <property type="match status" value="1"/>
</dbReference>
<evidence type="ECO:0000256" key="2">
    <source>
        <dbReference type="SAM" id="SignalP"/>
    </source>
</evidence>
<protein>
    <submittedName>
        <fullName evidence="4">Phospholipase</fullName>
    </submittedName>
</protein>
<keyword evidence="5" id="KW-1185">Reference proteome</keyword>
<dbReference type="GO" id="GO:0016787">
    <property type="term" value="F:hydrolase activity"/>
    <property type="evidence" value="ECO:0007669"/>
    <property type="project" value="InterPro"/>
</dbReference>
<name>A0A317ZCX0_9BACT</name>
<dbReference type="SUPFAM" id="SSF53474">
    <property type="entry name" value="alpha/beta-Hydrolases"/>
    <property type="match status" value="1"/>
</dbReference>
<accession>A0A317ZCX0</accession>
<dbReference type="PANTHER" id="PTHR43037">
    <property type="entry name" value="UNNAMED PRODUCT-RELATED"/>
    <property type="match status" value="1"/>
</dbReference>
<organism evidence="4 5">
    <name type="scientific">Coraliomargarita sinensis</name>
    <dbReference type="NCBI Taxonomy" id="2174842"/>
    <lineage>
        <taxon>Bacteria</taxon>
        <taxon>Pseudomonadati</taxon>
        <taxon>Verrucomicrobiota</taxon>
        <taxon>Opitutia</taxon>
        <taxon>Puniceicoccales</taxon>
        <taxon>Coraliomargaritaceae</taxon>
        <taxon>Coraliomargarita</taxon>
    </lineage>
</organism>
<keyword evidence="1 2" id="KW-0732">Signal</keyword>
<dbReference type="InterPro" id="IPR003140">
    <property type="entry name" value="PLipase/COase/thioEstase"/>
</dbReference>
<feature type="signal peptide" evidence="2">
    <location>
        <begin position="1"/>
        <end position="23"/>
    </location>
</feature>
<evidence type="ECO:0000313" key="4">
    <source>
        <dbReference type="EMBL" id="PXA03055.1"/>
    </source>
</evidence>
<dbReference type="AlphaFoldDB" id="A0A317ZCX0"/>
<feature type="domain" description="Phospholipase/carboxylesterase/thioesterase" evidence="3">
    <location>
        <begin position="54"/>
        <end position="241"/>
    </location>
</feature>
<dbReference type="Proteomes" id="UP000247099">
    <property type="component" value="Unassembled WGS sequence"/>
</dbReference>
<feature type="chain" id="PRO_5016314755" evidence="2">
    <location>
        <begin position="24"/>
        <end position="266"/>
    </location>
</feature>